<dbReference type="PANTHER" id="PTHR35342">
    <property type="entry name" value="TRICARBOXYLIC TRANSPORT PROTEIN"/>
    <property type="match status" value="1"/>
</dbReference>
<evidence type="ECO:0000259" key="2">
    <source>
        <dbReference type="Pfam" id="PF01970"/>
    </source>
</evidence>
<dbReference type="Proteomes" id="UP001265259">
    <property type="component" value="Unassembled WGS sequence"/>
</dbReference>
<feature type="domain" description="DUF112" evidence="2">
    <location>
        <begin position="22"/>
        <end position="440"/>
    </location>
</feature>
<name>A0ABU3DE57_9RHOB</name>
<feature type="transmembrane region" description="Helical" evidence="1">
    <location>
        <begin position="173"/>
        <end position="193"/>
    </location>
</feature>
<accession>A0ABU3DE57</accession>
<evidence type="ECO:0000313" key="4">
    <source>
        <dbReference type="Proteomes" id="UP001265259"/>
    </source>
</evidence>
<organism evidence="3 4">
    <name type="scientific">Tropicimonas omnivorans</name>
    <dbReference type="NCBI Taxonomy" id="3075590"/>
    <lineage>
        <taxon>Bacteria</taxon>
        <taxon>Pseudomonadati</taxon>
        <taxon>Pseudomonadota</taxon>
        <taxon>Alphaproteobacteria</taxon>
        <taxon>Rhodobacterales</taxon>
        <taxon>Roseobacteraceae</taxon>
        <taxon>Tropicimonas</taxon>
    </lineage>
</organism>
<feature type="transmembrane region" description="Helical" evidence="1">
    <location>
        <begin position="472"/>
        <end position="492"/>
    </location>
</feature>
<keyword evidence="1" id="KW-0472">Membrane</keyword>
<feature type="transmembrane region" description="Helical" evidence="1">
    <location>
        <begin position="255"/>
        <end position="284"/>
    </location>
</feature>
<dbReference type="PANTHER" id="PTHR35342:SF5">
    <property type="entry name" value="TRICARBOXYLIC TRANSPORT PROTEIN"/>
    <property type="match status" value="1"/>
</dbReference>
<keyword evidence="4" id="KW-1185">Reference proteome</keyword>
<dbReference type="InterPro" id="IPR002823">
    <property type="entry name" value="DUF112_TM"/>
</dbReference>
<evidence type="ECO:0000313" key="3">
    <source>
        <dbReference type="EMBL" id="MDT0682013.1"/>
    </source>
</evidence>
<comment type="caution">
    <text evidence="3">The sequence shown here is derived from an EMBL/GenBank/DDBJ whole genome shotgun (WGS) entry which is preliminary data.</text>
</comment>
<evidence type="ECO:0000256" key="1">
    <source>
        <dbReference type="SAM" id="Phobius"/>
    </source>
</evidence>
<dbReference type="RefSeq" id="WP_311689760.1">
    <property type="nucleotide sequence ID" value="NZ_JAVRHL010000001.1"/>
</dbReference>
<reference evidence="3 4" key="1">
    <citation type="submission" date="2023-09" db="EMBL/GenBank/DDBJ databases">
        <authorList>
            <person name="Rey-Velasco X."/>
        </authorList>
    </citation>
    <scope>NUCLEOTIDE SEQUENCE [LARGE SCALE GENOMIC DNA]</scope>
    <source>
        <strain evidence="3 4">F158</strain>
    </source>
</reference>
<feature type="transmembrane region" description="Helical" evidence="1">
    <location>
        <begin position="326"/>
        <end position="345"/>
    </location>
</feature>
<keyword evidence="1" id="KW-1133">Transmembrane helix</keyword>
<protein>
    <submittedName>
        <fullName evidence="3">Tripartite tricarboxylate transporter permease</fullName>
    </submittedName>
</protein>
<gene>
    <name evidence="3" type="ORF">RM543_04900</name>
</gene>
<feature type="transmembrane region" description="Helical" evidence="1">
    <location>
        <begin position="389"/>
        <end position="409"/>
    </location>
</feature>
<dbReference type="EMBL" id="JAVRHL010000001">
    <property type="protein sequence ID" value="MDT0682013.1"/>
    <property type="molecule type" value="Genomic_DNA"/>
</dbReference>
<feature type="transmembrane region" description="Helical" evidence="1">
    <location>
        <begin position="21"/>
        <end position="50"/>
    </location>
</feature>
<feature type="transmembrane region" description="Helical" evidence="1">
    <location>
        <begin position="110"/>
        <end position="137"/>
    </location>
</feature>
<proteinExistence type="predicted"/>
<sequence>MAGLLSPDAVAGLQWALSADALTYCTLGVCLGMIVGVIPGVGVLASVALLMPLTFHLDHITAIAMLAGIYYGSAYGGSTASILLNLPGTESTAITALDGYPMAKKGKAGVALFVTTIASFVGSVIGIVLLAGFAFPIAALALKFGSQEYFALMVLGLVAASMVSAATRMKSLVTIVLGVSIGLIGIDINSGVARHTFGIPSLYDGVSIVAVALGIFGLTELIRSAGQREEKEITEKISFRNMLPTRMEMRQSWPAILRGSGIGSFFGALPGTGGAIASFVSYAVERRINRKPEKFGYGAIEGISGPEAANNAAVQTSFIPTLTLGIPGNPVMALILGVLMVHGIAPGPQFLETNTEMFWGLVASFVIGNLILLILNIPLIGIWTRILTIPYSILYPSIIGFLCIGVYSVSYAPAELYLLAGLGLVGHFMMVLGFPIPPLLIGIVLGPMIEENFRRSMLLQGGDVMGFFGKPFSAAILLLCIAIVVALPLADLRARRRDRKARANAKS</sequence>
<keyword evidence="1" id="KW-0812">Transmembrane</keyword>
<dbReference type="Pfam" id="PF01970">
    <property type="entry name" value="TctA"/>
    <property type="match status" value="1"/>
</dbReference>
<feature type="transmembrane region" description="Helical" evidence="1">
    <location>
        <begin position="416"/>
        <end position="449"/>
    </location>
</feature>
<feature type="transmembrane region" description="Helical" evidence="1">
    <location>
        <begin position="149"/>
        <end position="166"/>
    </location>
</feature>
<feature type="transmembrane region" description="Helical" evidence="1">
    <location>
        <begin position="357"/>
        <end position="383"/>
    </location>
</feature>